<sequence>MDLLVTTIAERPDLAPRLADFPDTWPTFLHHHLLSALFYHSATADFADFCLVAVDRDLPDMPVAVAYSVPVSWAAAELPPEGHDAVILRATEDRLIGRPGRVVAAIEVTVQVAWQGRGVSRIMLESLRVNAARHGYADLVVPVRPTLKHEDPHASLAEYAARVRPDGLPVDPWLRTHVRAGGEIVGLAPCSMTLAAPLAAWREWTGLPFAATGPVLVPEALVPVHCDVTHDHAVYVEPNVWVRHRVG</sequence>
<protein>
    <recommendedName>
        <fullName evidence="3">N-acetyltransferase</fullName>
    </recommendedName>
</protein>
<accession>A0A6V8LHX8</accession>
<dbReference type="Gene3D" id="3.40.630.30">
    <property type="match status" value="1"/>
</dbReference>
<comment type="caution">
    <text evidence="1">The sequence shown here is derived from an EMBL/GenBank/DDBJ whole genome shotgun (WGS) entry which is preliminary data.</text>
</comment>
<evidence type="ECO:0000313" key="1">
    <source>
        <dbReference type="EMBL" id="GFJ94249.1"/>
    </source>
</evidence>
<organism evidence="1 2">
    <name type="scientific">Phytohabitans rumicis</name>
    <dbReference type="NCBI Taxonomy" id="1076125"/>
    <lineage>
        <taxon>Bacteria</taxon>
        <taxon>Bacillati</taxon>
        <taxon>Actinomycetota</taxon>
        <taxon>Actinomycetes</taxon>
        <taxon>Micromonosporales</taxon>
        <taxon>Micromonosporaceae</taxon>
    </lineage>
</organism>
<dbReference type="Proteomes" id="UP000482960">
    <property type="component" value="Unassembled WGS sequence"/>
</dbReference>
<evidence type="ECO:0008006" key="3">
    <source>
        <dbReference type="Google" id="ProtNLM"/>
    </source>
</evidence>
<keyword evidence="2" id="KW-1185">Reference proteome</keyword>
<dbReference type="EMBL" id="BLPG01000001">
    <property type="protein sequence ID" value="GFJ94249.1"/>
    <property type="molecule type" value="Genomic_DNA"/>
</dbReference>
<dbReference type="RefSeq" id="WP_173081235.1">
    <property type="nucleotide sequence ID" value="NZ_BAABJB010000018.1"/>
</dbReference>
<name>A0A6V8LHX8_9ACTN</name>
<proteinExistence type="predicted"/>
<evidence type="ECO:0000313" key="2">
    <source>
        <dbReference type="Proteomes" id="UP000482960"/>
    </source>
</evidence>
<dbReference type="AlphaFoldDB" id="A0A6V8LHX8"/>
<gene>
    <name evidence="1" type="ORF">Prum_078910</name>
</gene>
<reference evidence="1 2" key="2">
    <citation type="submission" date="2020-03" db="EMBL/GenBank/DDBJ databases">
        <authorList>
            <person name="Ichikawa N."/>
            <person name="Kimura A."/>
            <person name="Kitahashi Y."/>
            <person name="Uohara A."/>
        </authorList>
    </citation>
    <scope>NUCLEOTIDE SEQUENCE [LARGE SCALE GENOMIC DNA]</scope>
    <source>
        <strain evidence="1 2">NBRC 108638</strain>
    </source>
</reference>
<reference evidence="1 2" key="1">
    <citation type="submission" date="2020-03" db="EMBL/GenBank/DDBJ databases">
        <title>Whole genome shotgun sequence of Phytohabitans rumicis NBRC 108638.</title>
        <authorList>
            <person name="Komaki H."/>
            <person name="Tamura T."/>
        </authorList>
    </citation>
    <scope>NUCLEOTIDE SEQUENCE [LARGE SCALE GENOMIC DNA]</scope>
    <source>
        <strain evidence="1 2">NBRC 108638</strain>
    </source>
</reference>